<feature type="domain" description="Phosphotyrosine protein phosphatase I" evidence="1">
    <location>
        <begin position="10"/>
        <end position="80"/>
    </location>
</feature>
<gene>
    <name evidence="2" type="ORF">KIPB_002920</name>
</gene>
<reference evidence="2 3" key="1">
    <citation type="journal article" date="2018" name="PLoS ONE">
        <title>The draft genome of Kipferlia bialata reveals reductive genome evolution in fornicate parasites.</title>
        <authorList>
            <person name="Tanifuji G."/>
            <person name="Takabayashi S."/>
            <person name="Kume K."/>
            <person name="Takagi M."/>
            <person name="Nakayama T."/>
            <person name="Kamikawa R."/>
            <person name="Inagaki Y."/>
            <person name="Hashimoto T."/>
        </authorList>
    </citation>
    <scope>NUCLEOTIDE SEQUENCE [LARGE SCALE GENOMIC DNA]</scope>
    <source>
        <strain evidence="2">NY0173</strain>
    </source>
</reference>
<accession>A0A9K3GGL0</accession>
<dbReference type="OrthoDB" id="3388at2759"/>
<dbReference type="Pfam" id="PF01451">
    <property type="entry name" value="LMWPc"/>
    <property type="match status" value="1"/>
</dbReference>
<protein>
    <recommendedName>
        <fullName evidence="1">Phosphotyrosine protein phosphatase I domain-containing protein</fullName>
    </recommendedName>
</protein>
<evidence type="ECO:0000313" key="3">
    <source>
        <dbReference type="Proteomes" id="UP000265618"/>
    </source>
</evidence>
<dbReference type="AlphaFoldDB" id="A0A9K3GGL0"/>
<evidence type="ECO:0000259" key="1">
    <source>
        <dbReference type="Pfam" id="PF01451"/>
    </source>
</evidence>
<sequence>MSADTPIKSVCFLCTGNICRSAMAHYFFEHEIQAAGVECEVFSRGLQAMTGWSATDEAEAVLSKRFGIDMSHHIAQQFTDYVLI</sequence>
<dbReference type="PANTHER" id="PTHR11717">
    <property type="entry name" value="LOW MOLECULAR WEIGHT PROTEIN TYROSINE PHOSPHATASE"/>
    <property type="match status" value="1"/>
</dbReference>
<dbReference type="SUPFAM" id="SSF52788">
    <property type="entry name" value="Phosphotyrosine protein phosphatases I"/>
    <property type="match status" value="1"/>
</dbReference>
<dbReference type="GO" id="GO:0004725">
    <property type="term" value="F:protein tyrosine phosphatase activity"/>
    <property type="evidence" value="ECO:0007669"/>
    <property type="project" value="TreeGrafter"/>
</dbReference>
<dbReference type="PANTHER" id="PTHR11717:SF31">
    <property type="entry name" value="LOW MOLECULAR WEIGHT PROTEIN-TYROSINE-PHOSPHATASE ETP-RELATED"/>
    <property type="match status" value="1"/>
</dbReference>
<name>A0A9K3GGL0_9EUKA</name>
<comment type="caution">
    <text evidence="2">The sequence shown here is derived from an EMBL/GenBank/DDBJ whole genome shotgun (WGS) entry which is preliminary data.</text>
</comment>
<dbReference type="Gene3D" id="3.40.50.2300">
    <property type="match status" value="1"/>
</dbReference>
<dbReference type="InterPro" id="IPR036196">
    <property type="entry name" value="Ptyr_pPase_sf"/>
</dbReference>
<proteinExistence type="predicted"/>
<dbReference type="InterPro" id="IPR023485">
    <property type="entry name" value="Ptyr_pPase"/>
</dbReference>
<evidence type="ECO:0000313" key="2">
    <source>
        <dbReference type="EMBL" id="GIQ81882.1"/>
    </source>
</evidence>
<organism evidence="2 3">
    <name type="scientific">Kipferlia bialata</name>
    <dbReference type="NCBI Taxonomy" id="797122"/>
    <lineage>
        <taxon>Eukaryota</taxon>
        <taxon>Metamonada</taxon>
        <taxon>Carpediemonas-like organisms</taxon>
        <taxon>Kipferlia</taxon>
    </lineage>
</organism>
<dbReference type="EMBL" id="BDIP01000524">
    <property type="protein sequence ID" value="GIQ81882.1"/>
    <property type="molecule type" value="Genomic_DNA"/>
</dbReference>
<dbReference type="InterPro" id="IPR050438">
    <property type="entry name" value="LMW_PTPase"/>
</dbReference>
<keyword evidence="3" id="KW-1185">Reference proteome</keyword>
<dbReference type="Proteomes" id="UP000265618">
    <property type="component" value="Unassembled WGS sequence"/>
</dbReference>